<dbReference type="Proteomes" id="UP000444185">
    <property type="component" value="Unassembled WGS sequence"/>
</dbReference>
<reference evidence="1 2" key="1">
    <citation type="submission" date="2019-12" db="EMBL/GenBank/DDBJ databases">
        <title>Genomic-based taxomic classification of the family Erythrobacteraceae.</title>
        <authorList>
            <person name="Xu L."/>
        </authorList>
    </citation>
    <scope>NUCLEOTIDE SEQUENCE [LARGE SCALE GENOMIC DNA]</scope>
    <source>
        <strain evidence="1 2">DSM 16225</strain>
    </source>
</reference>
<comment type="caution">
    <text evidence="1">The sequence shown here is derived from an EMBL/GenBank/DDBJ whole genome shotgun (WGS) entry which is preliminary data.</text>
</comment>
<proteinExistence type="predicted"/>
<dbReference type="SUPFAM" id="SSF48452">
    <property type="entry name" value="TPR-like"/>
    <property type="match status" value="1"/>
</dbReference>
<accession>A0A844XYF3</accession>
<evidence type="ECO:0000313" key="1">
    <source>
        <dbReference type="EMBL" id="MXO50861.1"/>
    </source>
</evidence>
<dbReference type="EMBL" id="WTYF01000004">
    <property type="protein sequence ID" value="MXO50861.1"/>
    <property type="molecule type" value="Genomic_DNA"/>
</dbReference>
<organism evidence="1 2">
    <name type="scientific">Qipengyuania gaetbuli</name>
    <dbReference type="NCBI Taxonomy" id="266952"/>
    <lineage>
        <taxon>Bacteria</taxon>
        <taxon>Pseudomonadati</taxon>
        <taxon>Pseudomonadota</taxon>
        <taxon>Alphaproteobacteria</taxon>
        <taxon>Sphingomonadales</taxon>
        <taxon>Erythrobacteraceae</taxon>
        <taxon>Qipengyuania</taxon>
    </lineage>
</organism>
<name>A0A844XYF3_9SPHN</name>
<keyword evidence="2" id="KW-1185">Reference proteome</keyword>
<protein>
    <recommendedName>
        <fullName evidence="3">Tetratricopeptide repeat protein</fullName>
    </recommendedName>
</protein>
<dbReference type="RefSeq" id="WP_234033867.1">
    <property type="nucleotide sequence ID" value="NZ_WTYF01000004.1"/>
</dbReference>
<dbReference type="AlphaFoldDB" id="A0A844XYF3"/>
<dbReference type="InterPro" id="IPR011990">
    <property type="entry name" value="TPR-like_helical_dom_sf"/>
</dbReference>
<evidence type="ECO:0008006" key="3">
    <source>
        <dbReference type="Google" id="ProtNLM"/>
    </source>
</evidence>
<gene>
    <name evidence="1" type="ORF">GRI42_06020</name>
</gene>
<sequence>MLSSDRNSLAEKYLVDDLPGARQMGSRLYGILAKFDAGAPVSEASRAYLLANKLHCLHALLEGRTDFDAFTREAAIQRAHRMKMAEIAASEAADEEARRKAERVAASAEIFADPQYKRRQEVKQLKRRFNLGYIEPERYPRTIRLLQSLANDERLQPKDVMWLQVGDEDCWTNEVATAWHLVEAKVLTAAWRETKDPWDAINASSHWRKAGNPEVAISLTEDALAATEKSAPKVRSALATTRGAALRAVNRHAEAKALGEEAHALAPNDYRPCTLLGAVHMELNEIIAGHEWFMKAEERGADKAAVDHDIKALLARMPDAERDRIRAFLLNQDPERFAWLRSKRGPAHKIAQVR</sequence>
<dbReference type="Gene3D" id="1.25.40.10">
    <property type="entry name" value="Tetratricopeptide repeat domain"/>
    <property type="match status" value="1"/>
</dbReference>
<evidence type="ECO:0000313" key="2">
    <source>
        <dbReference type="Proteomes" id="UP000444185"/>
    </source>
</evidence>